<dbReference type="Gene3D" id="2.40.160.90">
    <property type="match status" value="1"/>
</dbReference>
<feature type="non-terminal residue" evidence="3">
    <location>
        <position position="476"/>
    </location>
</feature>
<protein>
    <recommendedName>
        <fullName evidence="2">FecR protein domain-containing protein</fullName>
    </recommendedName>
</protein>
<dbReference type="Proteomes" id="UP000885750">
    <property type="component" value="Unassembled WGS sequence"/>
</dbReference>
<evidence type="ECO:0000256" key="1">
    <source>
        <dbReference type="SAM" id="Phobius"/>
    </source>
</evidence>
<accession>A0A7V2T2V9</accession>
<keyword evidence="1" id="KW-0472">Membrane</keyword>
<keyword evidence="1" id="KW-1133">Transmembrane helix</keyword>
<dbReference type="InterPro" id="IPR006860">
    <property type="entry name" value="FecR"/>
</dbReference>
<gene>
    <name evidence="3" type="ORF">ENJ51_12710</name>
</gene>
<feature type="transmembrane region" description="Helical" evidence="1">
    <location>
        <begin position="21"/>
        <end position="42"/>
    </location>
</feature>
<keyword evidence="1" id="KW-0812">Transmembrane</keyword>
<reference evidence="3" key="1">
    <citation type="journal article" date="2020" name="mSystems">
        <title>Genome- and Community-Level Interaction Insights into Carbon Utilization and Element Cycling Functions of Hydrothermarchaeota in Hydrothermal Sediment.</title>
        <authorList>
            <person name="Zhou Z."/>
            <person name="Liu Y."/>
            <person name="Xu W."/>
            <person name="Pan J."/>
            <person name="Luo Z.H."/>
            <person name="Li M."/>
        </authorList>
    </citation>
    <scope>NUCLEOTIDE SEQUENCE [LARGE SCALE GENOMIC DNA]</scope>
    <source>
        <strain evidence="3">HyVt-493</strain>
    </source>
</reference>
<name>A0A7V2T2V9_LEUMU</name>
<evidence type="ECO:0000313" key="3">
    <source>
        <dbReference type="EMBL" id="HFC93662.1"/>
    </source>
</evidence>
<comment type="caution">
    <text evidence="3">The sequence shown here is derived from an EMBL/GenBank/DDBJ whole genome shotgun (WGS) entry which is preliminary data.</text>
</comment>
<sequence length="476" mass="51376">MKPNAMSSKITIENIVIKPAYLKFLQHVLSVFIVCWLITPLFNQVFAANENLGKTILARGSITADRKSKAEPLKRLSPVFRQDILRSGAGARAQFRMVDNALINLQQNSVLRLQEYQLKSGGNGSVLMELISGGLRTITGTLGKQNKKDYQLRTPVATIGIRGTMYEVEIMPNGGMYVGVWKGAIWIHSHSGKCDIELGDGFKNRFVFVNAQGVCDVLKQIPIVFRDGHSSKTSGNTVPTNFEIEPLLENPRQAQPFQALTLGQRGVAIASGRTNSISGATPIISTDSNGVVTTNKGEVSRFNQNIGGYPVGWGRWNTYTISSSLDGLPTAAVDKNGLLWSTYKATNNDVIATRIGEVRYDNMVDSLAQSSMGKVSNLAVQMEVDFGSGQVSKGLISANVPDHTWIGVFDGKVNNGKLALDFNGGALVNSNTGIKSNATGNIAGDFIGDKGQAITGGFNMVDEANNRNQIEGLFLI</sequence>
<evidence type="ECO:0000259" key="2">
    <source>
        <dbReference type="Pfam" id="PF04773"/>
    </source>
</evidence>
<proteinExistence type="predicted"/>
<dbReference type="AlphaFoldDB" id="A0A7V2T2V9"/>
<dbReference type="PANTHER" id="PTHR38731">
    <property type="entry name" value="LIPL45-RELATED LIPOPROTEIN-RELATED"/>
    <property type="match status" value="1"/>
</dbReference>
<dbReference type="EMBL" id="DRMS01000480">
    <property type="protein sequence ID" value="HFC93662.1"/>
    <property type="molecule type" value="Genomic_DNA"/>
</dbReference>
<dbReference type="Pfam" id="PF04773">
    <property type="entry name" value="FecR"/>
    <property type="match status" value="1"/>
</dbReference>
<feature type="domain" description="FecR protein" evidence="2">
    <location>
        <begin position="84"/>
        <end position="185"/>
    </location>
</feature>
<organism evidence="3">
    <name type="scientific">Leucothrix mucor</name>
    <dbReference type="NCBI Taxonomy" id="45248"/>
    <lineage>
        <taxon>Bacteria</taxon>
        <taxon>Pseudomonadati</taxon>
        <taxon>Pseudomonadota</taxon>
        <taxon>Gammaproteobacteria</taxon>
        <taxon>Thiotrichales</taxon>
        <taxon>Thiotrichaceae</taxon>
        <taxon>Leucothrix</taxon>
    </lineage>
</organism>